<dbReference type="InterPro" id="IPR001584">
    <property type="entry name" value="Integrase_cat-core"/>
</dbReference>
<gene>
    <name evidence="2" type="ORF">GL284_17360</name>
</gene>
<dbReference type="AlphaFoldDB" id="A0A6L6IZR8"/>
<protein>
    <submittedName>
        <fullName evidence="2">Transposase</fullName>
    </submittedName>
</protein>
<keyword evidence="3" id="KW-1185">Reference proteome</keyword>
<dbReference type="PANTHER" id="PTHR47515">
    <property type="entry name" value="LOW CALCIUM RESPONSE LOCUS PROTEIN T"/>
    <property type="match status" value="1"/>
</dbReference>
<dbReference type="InterPro" id="IPR036397">
    <property type="entry name" value="RNaseH_sf"/>
</dbReference>
<reference evidence="2 3" key="1">
    <citation type="submission" date="2019-11" db="EMBL/GenBank/DDBJ databases">
        <authorList>
            <person name="Dong K."/>
        </authorList>
    </citation>
    <scope>NUCLEOTIDE SEQUENCE [LARGE SCALE GENOMIC DNA]</scope>
    <source>
        <strain evidence="2 3">DK608</strain>
    </source>
</reference>
<dbReference type="Gene3D" id="3.30.420.10">
    <property type="entry name" value="Ribonuclease H-like superfamily/Ribonuclease H"/>
    <property type="match status" value="1"/>
</dbReference>
<sequence>MIVSDNCTELTPNAIPRWRAEQKIEWHDIAPGKQMQNGFVESLDGRMRHEFLNETRFQAISPMLSHLIAA</sequence>
<proteinExistence type="predicted"/>
<evidence type="ECO:0000313" key="2">
    <source>
        <dbReference type="EMBL" id="MTH66035.1"/>
    </source>
</evidence>
<dbReference type="SUPFAM" id="SSF53098">
    <property type="entry name" value="Ribonuclease H-like"/>
    <property type="match status" value="1"/>
</dbReference>
<dbReference type="EMBL" id="WMII01000021">
    <property type="protein sequence ID" value="MTH66035.1"/>
    <property type="molecule type" value="Genomic_DNA"/>
</dbReference>
<dbReference type="GO" id="GO:0003676">
    <property type="term" value="F:nucleic acid binding"/>
    <property type="evidence" value="ECO:0007669"/>
    <property type="project" value="InterPro"/>
</dbReference>
<accession>A0A6L6IZR8</accession>
<dbReference type="Pfam" id="PF13683">
    <property type="entry name" value="rve_3"/>
    <property type="match status" value="1"/>
</dbReference>
<organism evidence="2 3">
    <name type="scientific">Paracoccus shanxieyensis</name>
    <dbReference type="NCBI Taxonomy" id="2675752"/>
    <lineage>
        <taxon>Bacteria</taxon>
        <taxon>Pseudomonadati</taxon>
        <taxon>Pseudomonadota</taxon>
        <taxon>Alphaproteobacteria</taxon>
        <taxon>Rhodobacterales</taxon>
        <taxon>Paracoccaceae</taxon>
        <taxon>Paracoccus</taxon>
    </lineage>
</organism>
<feature type="domain" description="Integrase catalytic" evidence="1">
    <location>
        <begin position="23"/>
        <end position="61"/>
    </location>
</feature>
<evidence type="ECO:0000259" key="1">
    <source>
        <dbReference type="Pfam" id="PF13683"/>
    </source>
</evidence>
<name>A0A6L6IZR8_9RHOB</name>
<dbReference type="Proteomes" id="UP000478740">
    <property type="component" value="Unassembled WGS sequence"/>
</dbReference>
<comment type="caution">
    <text evidence="2">The sequence shown here is derived from an EMBL/GenBank/DDBJ whole genome shotgun (WGS) entry which is preliminary data.</text>
</comment>
<evidence type="ECO:0000313" key="3">
    <source>
        <dbReference type="Proteomes" id="UP000478740"/>
    </source>
</evidence>
<dbReference type="GO" id="GO:0015074">
    <property type="term" value="P:DNA integration"/>
    <property type="evidence" value="ECO:0007669"/>
    <property type="project" value="InterPro"/>
</dbReference>
<dbReference type="InterPro" id="IPR012337">
    <property type="entry name" value="RNaseH-like_sf"/>
</dbReference>
<dbReference type="PANTHER" id="PTHR47515:SF1">
    <property type="entry name" value="BLR2054 PROTEIN"/>
    <property type="match status" value="1"/>
</dbReference>